<dbReference type="OrthoDB" id="8538784at2"/>
<feature type="compositionally biased region" description="Low complexity" evidence="1">
    <location>
        <begin position="52"/>
        <end position="71"/>
    </location>
</feature>
<proteinExistence type="predicted"/>
<name>A0A6N8EA22_9GAMM</name>
<organism evidence="2 3">
    <name type="scientific">Allochromatium palmeri</name>
    <dbReference type="NCBI Taxonomy" id="231048"/>
    <lineage>
        <taxon>Bacteria</taxon>
        <taxon>Pseudomonadati</taxon>
        <taxon>Pseudomonadota</taxon>
        <taxon>Gammaproteobacteria</taxon>
        <taxon>Chromatiales</taxon>
        <taxon>Chromatiaceae</taxon>
        <taxon>Allochromatium</taxon>
    </lineage>
</organism>
<evidence type="ECO:0000313" key="2">
    <source>
        <dbReference type="EMBL" id="MTW21005.1"/>
    </source>
</evidence>
<feature type="region of interest" description="Disordered" evidence="1">
    <location>
        <begin position="1"/>
        <end position="96"/>
    </location>
</feature>
<dbReference type="EMBL" id="WNKT01000012">
    <property type="protein sequence ID" value="MTW21005.1"/>
    <property type="molecule type" value="Genomic_DNA"/>
</dbReference>
<dbReference type="InterPro" id="IPR021327">
    <property type="entry name" value="DUF2934"/>
</dbReference>
<keyword evidence="3" id="KW-1185">Reference proteome</keyword>
<accession>A0A6N8EA22</accession>
<reference evidence="2 3" key="1">
    <citation type="submission" date="2019-11" db="EMBL/GenBank/DDBJ databases">
        <title>Whole-genome sequence of the anaerobic purple sulfur bacterium Allochromatium palmeri DSM 15591.</title>
        <authorList>
            <person name="Kyndt J.A."/>
            <person name="Meyer T.E."/>
        </authorList>
    </citation>
    <scope>NUCLEOTIDE SEQUENCE [LARGE SCALE GENOMIC DNA]</scope>
    <source>
        <strain evidence="2 3">DSM 15591</strain>
    </source>
</reference>
<sequence>MADDKIVTKKTAAKKAVAKKTAARASETRTSDSPLATPHDMTESKPTKKTTSKSTTSKKTAATKATSAAAGKRSKSDASAPPSLADHQGSLRQLATVSEDVRQDMIREAAYYKAEKRRFAPGHDAEDWAAAEREIDELIARAKVMTGR</sequence>
<dbReference type="AlphaFoldDB" id="A0A6N8EA22"/>
<comment type="caution">
    <text evidence="2">The sequence shown here is derived from an EMBL/GenBank/DDBJ whole genome shotgun (WGS) entry which is preliminary data.</text>
</comment>
<dbReference type="RefSeq" id="WP_155449589.1">
    <property type="nucleotide sequence ID" value="NZ_WNKT01000012.1"/>
</dbReference>
<protein>
    <submittedName>
        <fullName evidence="2">DUF2934 domain-containing protein</fullName>
    </submittedName>
</protein>
<dbReference type="Proteomes" id="UP000434044">
    <property type="component" value="Unassembled WGS sequence"/>
</dbReference>
<gene>
    <name evidence="2" type="ORF">GJ668_07810</name>
</gene>
<evidence type="ECO:0000313" key="3">
    <source>
        <dbReference type="Proteomes" id="UP000434044"/>
    </source>
</evidence>
<dbReference type="Pfam" id="PF11154">
    <property type="entry name" value="DUF2934"/>
    <property type="match status" value="1"/>
</dbReference>
<feature type="compositionally biased region" description="Basic residues" evidence="1">
    <location>
        <begin position="11"/>
        <end position="22"/>
    </location>
</feature>
<evidence type="ECO:0000256" key="1">
    <source>
        <dbReference type="SAM" id="MobiDB-lite"/>
    </source>
</evidence>